<feature type="transmembrane region" description="Helical" evidence="8">
    <location>
        <begin position="39"/>
        <end position="56"/>
    </location>
</feature>
<dbReference type="InterPro" id="IPR014263">
    <property type="entry name" value="Methanolan_biosynth_EpsI"/>
</dbReference>
<organism evidence="10 11">
    <name type="scientific">Aliiglaciecola lipolytica E3</name>
    <dbReference type="NCBI Taxonomy" id="1127673"/>
    <lineage>
        <taxon>Bacteria</taxon>
        <taxon>Pseudomonadati</taxon>
        <taxon>Pseudomonadota</taxon>
        <taxon>Gammaproteobacteria</taxon>
        <taxon>Alteromonadales</taxon>
        <taxon>Alteromonadaceae</taxon>
        <taxon>Aliiglaciecola</taxon>
    </lineage>
</organism>
<name>K6XNT8_9ALTE</name>
<dbReference type="STRING" id="1127673.GLIP_0670"/>
<dbReference type="eggNOG" id="COG1269">
    <property type="taxonomic scope" value="Bacteria"/>
</dbReference>
<keyword evidence="6 8" id="KW-1133">Transmembrane helix</keyword>
<comment type="subcellular location">
    <subcellularLocation>
        <location evidence="1">Cell membrane</location>
        <topology evidence="1">Multi-pass membrane protein</topology>
    </subcellularLocation>
</comment>
<protein>
    <recommendedName>
        <fullName evidence="9">Methanolan biosynthesis EpsI domain-containing protein</fullName>
    </recommendedName>
</protein>
<feature type="transmembrane region" description="Helical" evidence="8">
    <location>
        <begin position="7"/>
        <end position="27"/>
    </location>
</feature>
<keyword evidence="11" id="KW-1185">Reference proteome</keyword>
<accession>K6XNT8</accession>
<keyword evidence="7 8" id="KW-0472">Membrane</keyword>
<comment type="caution">
    <text evidence="10">The sequence shown here is derived from an EMBL/GenBank/DDBJ whole genome shotgun (WGS) entry which is preliminary data.</text>
</comment>
<evidence type="ECO:0000256" key="2">
    <source>
        <dbReference type="ARBA" id="ARBA00022475"/>
    </source>
</evidence>
<dbReference type="GO" id="GO:0006508">
    <property type="term" value="P:proteolysis"/>
    <property type="evidence" value="ECO:0007669"/>
    <property type="project" value="UniProtKB-KW"/>
</dbReference>
<feature type="transmembrane region" description="Helical" evidence="8">
    <location>
        <begin position="207"/>
        <end position="234"/>
    </location>
</feature>
<feature type="transmembrane region" description="Helical" evidence="8">
    <location>
        <begin position="246"/>
        <end position="267"/>
    </location>
</feature>
<evidence type="ECO:0000256" key="1">
    <source>
        <dbReference type="ARBA" id="ARBA00004651"/>
    </source>
</evidence>
<dbReference type="Proteomes" id="UP000006334">
    <property type="component" value="Unassembled WGS sequence"/>
</dbReference>
<dbReference type="NCBIfam" id="TIGR02602">
    <property type="entry name" value="8TM_EpsH"/>
    <property type="match status" value="1"/>
</dbReference>
<evidence type="ECO:0000256" key="6">
    <source>
        <dbReference type="ARBA" id="ARBA00022989"/>
    </source>
</evidence>
<dbReference type="NCBIfam" id="TIGR03109">
    <property type="entry name" value="exosort_XrtA"/>
    <property type="match status" value="1"/>
</dbReference>
<keyword evidence="4 8" id="KW-0812">Transmembrane</keyword>
<evidence type="ECO:0000256" key="3">
    <source>
        <dbReference type="ARBA" id="ARBA00022670"/>
    </source>
</evidence>
<feature type="domain" description="Methanolan biosynthesis EpsI" evidence="9">
    <location>
        <begin position="336"/>
        <end position="466"/>
    </location>
</feature>
<feature type="transmembrane region" description="Helical" evidence="8">
    <location>
        <begin position="68"/>
        <end position="86"/>
    </location>
</feature>
<evidence type="ECO:0000313" key="11">
    <source>
        <dbReference type="Proteomes" id="UP000006334"/>
    </source>
</evidence>
<reference evidence="10 11" key="1">
    <citation type="journal article" date="2017" name="Antonie Van Leeuwenhoek">
        <title>Rhizobium rhizosphaerae sp. nov., a novel species isolated from rice rhizosphere.</title>
        <authorList>
            <person name="Zhao J.J."/>
            <person name="Zhang J."/>
            <person name="Zhang R.J."/>
            <person name="Zhang C.W."/>
            <person name="Yin H.Q."/>
            <person name="Zhang X.X."/>
        </authorList>
    </citation>
    <scope>NUCLEOTIDE SEQUENCE [LARGE SCALE GENOMIC DNA]</scope>
    <source>
        <strain evidence="10 11">E3</strain>
    </source>
</reference>
<feature type="transmembrane region" description="Helical" evidence="8">
    <location>
        <begin position="92"/>
        <end position="111"/>
    </location>
</feature>
<sequence>MTFWKSSIFKYLVAIFLVWAGVFYSTIESTVAIWLRSETFTHCFIILPICIYLIKLKWTKLNNATLQPSYLSLVFVVGTLFVWLFGSMAQVLVIEQLACFVMLPMMIWCVMGNQIARILLFTSFFWLFSVPAGEFLIPQLQELTADITVFAIQLTGIPVFREGLYIAIPGGLFEVAVACSGIRYLIASFTLGTLFAYLNYNSLQKRVIFILFSIVLPLLANGIRAYGIVMIAHLSDMKYATGVDHLIYGWLFFGVVILIMFTVGGRWADPLPKKEALDNPTGPPANLSALVKPLSALVIIIALGLSYKSVFENPVSSVNPDFAQSFGFEEVSDNATWLPVFHNPTSISRGVHQGVEFYIAYYNANIQSQELINGRNKLYNIERWSIVSEDKNQTYRTLQIIDNYGNKRLLSYTYVTPWRVTHKSLEIKLAQAIQALLGQPQSGYLLMLSVPLDKTEESQMKLEKMSQDIFNRDLPILLSENQQN</sequence>
<evidence type="ECO:0000256" key="5">
    <source>
        <dbReference type="ARBA" id="ARBA00022801"/>
    </source>
</evidence>
<evidence type="ECO:0000313" key="10">
    <source>
        <dbReference type="EMBL" id="GAC13316.1"/>
    </source>
</evidence>
<dbReference type="GO" id="GO:0005886">
    <property type="term" value="C:plasma membrane"/>
    <property type="evidence" value="ECO:0007669"/>
    <property type="project" value="UniProtKB-SubCell"/>
</dbReference>
<dbReference type="InterPro" id="IPR019127">
    <property type="entry name" value="Exosortase"/>
</dbReference>
<evidence type="ECO:0000259" key="9">
    <source>
        <dbReference type="Pfam" id="PF11984"/>
    </source>
</evidence>
<feature type="transmembrane region" description="Helical" evidence="8">
    <location>
        <begin position="118"/>
        <end position="137"/>
    </location>
</feature>
<evidence type="ECO:0000256" key="4">
    <source>
        <dbReference type="ARBA" id="ARBA00022692"/>
    </source>
</evidence>
<dbReference type="EMBL" id="BAEN01000018">
    <property type="protein sequence ID" value="GAC13316.1"/>
    <property type="molecule type" value="Genomic_DNA"/>
</dbReference>
<dbReference type="OrthoDB" id="9797363at2"/>
<feature type="transmembrane region" description="Helical" evidence="8">
    <location>
        <begin position="172"/>
        <end position="195"/>
    </location>
</feature>
<evidence type="ECO:0000256" key="7">
    <source>
        <dbReference type="ARBA" id="ARBA00023136"/>
    </source>
</evidence>
<keyword evidence="3" id="KW-0645">Protease</keyword>
<dbReference type="InterPro" id="IPR026392">
    <property type="entry name" value="Exo/Archaeosortase_dom"/>
</dbReference>
<dbReference type="InterPro" id="IPR013426">
    <property type="entry name" value="EpsH-like"/>
</dbReference>
<proteinExistence type="predicted"/>
<dbReference type="GO" id="GO:0008233">
    <property type="term" value="F:peptidase activity"/>
    <property type="evidence" value="ECO:0007669"/>
    <property type="project" value="UniProtKB-KW"/>
</dbReference>
<dbReference type="NCBIfam" id="TIGR04178">
    <property type="entry name" value="exo_archaeo"/>
    <property type="match status" value="1"/>
</dbReference>
<dbReference type="Pfam" id="PF11984">
    <property type="entry name" value="DUF3485"/>
    <property type="match status" value="1"/>
</dbReference>
<dbReference type="AlphaFoldDB" id="K6XNT8"/>
<keyword evidence="2" id="KW-1003">Cell membrane</keyword>
<evidence type="ECO:0000256" key="8">
    <source>
        <dbReference type="SAM" id="Phobius"/>
    </source>
</evidence>
<dbReference type="InterPro" id="IPR017540">
    <property type="entry name" value="Exosortase-1"/>
</dbReference>
<keyword evidence="5" id="KW-0378">Hydrolase</keyword>
<dbReference type="Pfam" id="PF09721">
    <property type="entry name" value="Exosortase_EpsH"/>
    <property type="match status" value="1"/>
</dbReference>
<gene>
    <name evidence="10" type="ORF">GLIP_0670</name>
</gene>
<dbReference type="RefSeq" id="WP_008843136.1">
    <property type="nucleotide sequence ID" value="NZ_BAEN01000018.1"/>
</dbReference>